<dbReference type="EMBL" id="KZ996592">
    <property type="protein sequence ID" value="RKO88629.1"/>
    <property type="molecule type" value="Genomic_DNA"/>
</dbReference>
<reference evidence="6" key="1">
    <citation type="journal article" date="2018" name="Nat. Microbiol.">
        <title>Leveraging single-cell genomics to expand the fungal tree of life.</title>
        <authorList>
            <person name="Ahrendt S.R."/>
            <person name="Quandt C.A."/>
            <person name="Ciobanu D."/>
            <person name="Clum A."/>
            <person name="Salamov A."/>
            <person name="Andreopoulos B."/>
            <person name="Cheng J.F."/>
            <person name="Woyke T."/>
            <person name="Pelin A."/>
            <person name="Henrissat B."/>
            <person name="Reynolds N.K."/>
            <person name="Benny G.L."/>
            <person name="Smith M.E."/>
            <person name="James T.Y."/>
            <person name="Grigoriev I.V."/>
        </authorList>
    </citation>
    <scope>NUCLEOTIDE SEQUENCE [LARGE SCALE GENOMIC DNA]</scope>
</reference>
<keyword evidence="2" id="KW-0732">Signal</keyword>
<feature type="signal peptide" evidence="2">
    <location>
        <begin position="1"/>
        <end position="15"/>
    </location>
</feature>
<feature type="domain" description="PIK-related kinase FAT" evidence="3">
    <location>
        <begin position="921"/>
        <end position="1083"/>
    </location>
</feature>
<feature type="domain" description="DNA-dependent protein kinase catalytic subunit CC5" evidence="4">
    <location>
        <begin position="37"/>
        <end position="497"/>
    </location>
</feature>
<feature type="non-terminal residue" evidence="5">
    <location>
        <position position="1"/>
    </location>
</feature>
<dbReference type="SUPFAM" id="SSF48371">
    <property type="entry name" value="ARM repeat"/>
    <property type="match status" value="1"/>
</dbReference>
<name>A0A4P9W802_9FUNG</name>
<dbReference type="Proteomes" id="UP000269721">
    <property type="component" value="Unassembled WGS sequence"/>
</dbReference>
<evidence type="ECO:0000313" key="6">
    <source>
        <dbReference type="Proteomes" id="UP000269721"/>
    </source>
</evidence>
<accession>A0A4P9W802</accession>
<feature type="region of interest" description="Disordered" evidence="1">
    <location>
        <begin position="619"/>
        <end position="639"/>
    </location>
</feature>
<evidence type="ECO:0000256" key="2">
    <source>
        <dbReference type="SAM" id="SignalP"/>
    </source>
</evidence>
<keyword evidence="6" id="KW-1185">Reference proteome</keyword>
<feature type="domain" description="DNA-dependent protein kinase catalytic subunit CC5" evidence="4">
    <location>
        <begin position="512"/>
        <end position="705"/>
    </location>
</feature>
<feature type="compositionally biased region" description="Basic and acidic residues" evidence="1">
    <location>
        <begin position="619"/>
        <end position="637"/>
    </location>
</feature>
<gene>
    <name evidence="5" type="ORF">BDK51DRAFT_31484</name>
</gene>
<dbReference type="InterPro" id="IPR016024">
    <property type="entry name" value="ARM-type_fold"/>
</dbReference>
<dbReference type="GO" id="GO:0006303">
    <property type="term" value="P:double-strand break repair via nonhomologous end joining"/>
    <property type="evidence" value="ECO:0007669"/>
    <property type="project" value="InterPro"/>
</dbReference>
<dbReference type="InterPro" id="IPR003151">
    <property type="entry name" value="PIK-rel_kinase_FAT"/>
</dbReference>
<dbReference type="Gene3D" id="1.25.10.10">
    <property type="entry name" value="Leucine-rich Repeat Variant"/>
    <property type="match status" value="1"/>
</dbReference>
<organism evidence="5 6">
    <name type="scientific">Blyttiomyces helicus</name>
    <dbReference type="NCBI Taxonomy" id="388810"/>
    <lineage>
        <taxon>Eukaryota</taxon>
        <taxon>Fungi</taxon>
        <taxon>Fungi incertae sedis</taxon>
        <taxon>Chytridiomycota</taxon>
        <taxon>Chytridiomycota incertae sedis</taxon>
        <taxon>Chytridiomycetes</taxon>
        <taxon>Chytridiomycetes incertae sedis</taxon>
        <taxon>Blyttiomyces</taxon>
    </lineage>
</organism>
<proteinExistence type="predicted"/>
<dbReference type="AlphaFoldDB" id="A0A4P9W802"/>
<protein>
    <submittedName>
        <fullName evidence="5">Uncharacterized protein</fullName>
    </submittedName>
</protein>
<evidence type="ECO:0000259" key="4">
    <source>
        <dbReference type="Pfam" id="PF19704"/>
    </source>
</evidence>
<dbReference type="Pfam" id="PF02259">
    <property type="entry name" value="FAT"/>
    <property type="match status" value="1"/>
</dbReference>
<dbReference type="Pfam" id="PF19704">
    <property type="entry name" value="DNAPKcs_CC5"/>
    <property type="match status" value="2"/>
</dbReference>
<evidence type="ECO:0000313" key="5">
    <source>
        <dbReference type="EMBL" id="RKO88629.1"/>
    </source>
</evidence>
<feature type="non-terminal residue" evidence="5">
    <location>
        <position position="1216"/>
    </location>
</feature>
<evidence type="ECO:0000256" key="1">
    <source>
        <dbReference type="SAM" id="MobiDB-lite"/>
    </source>
</evidence>
<sequence>DLCILLLLWIEPGEGSSDHEALRPEETFDNRKLVSDMLNTLAANCVHSSKATINNNLKIIRSFVENWGYLITPPKDTITKLFKANSSGKENNQILSAIFLVSIFVVNSISPSGDYTTIEADLAFYGLLISKLTHKFKEIFAPAAEVVGHVLRFYRDKMPNRLEAIEKSVQSQTKGVDIDRFVLVMNRISLSYPDILTNGADLGTAKKHSDPEITKYRRAKDMLFVIPSLSSTSKSKCLEALSSVAKDVPNFFEEAKAKSLLQLLNHREEDCQTFVLLILLALAPQLTFAQIQSAFKDKDAIQKFFGHPSAKCRRAFYAVIVELYKRLSEIEEDTSHFRAIFKNAILKGLTDSDEQIRRVLIEYLHKDGDVANLDIFGRTQGILGSLYAPDAEPSFLNYATYLLLEATKEAPGYSSLLFNSPLPDSHFSEAKKIDGSGMRNDSMLPLFAATQASQENLSSSQMMEGVRRTQEPQWNPTLAADPRQARSLFSITQSEISGTLISLPSGSQGSAHAGRPARSSIYELKRRSFRSDGKDDNVRYARRAEQVKRQQAVAERQKQSGAQTVELRRLYREGELPDIQIKLGELVDPLQALCQRDVDVARHIFSCLVSALLEKAMHPVSSEKRPADKKEAPKRPADTNAFKTAVEGSLLTILQTSTALSSPFIGSILRIIHDVPELSGFDAASISNSADGSMNHSLGILILESIIKGTAADSHRVKRSRTSAGPIERAREPWIELAKIYKSVDDLDAFRSIYEDHVCMGQGTKDAIAAQSLRDWLCARDLFDSVLTEAAGDNMDAANFDKRELDLCARGRLECASKLGQWDVLAPWIWSDLENKLDNLWDHSQPKEPQLGLFLRTFLRLKDGVPADPEGSILMGWTKDEPNPLFSLVNDPKLSEARRAILESSYPIELALASLLGPDLTFSRARQYVESAQEKFLGDFANLNPLVRSKMGALQAITELTEFLDLAEDSKKLSQSGFAAKLLGSWADRYPSFELDSTDVWDEIVFNRDVMLDKLSALVPPDAFEIHGQVAAEKAKYCFAISEADRKQKSFVVADHWLNTQRPEDNDFEPNYHYAASQLNLARLLTSSEPEQQARYVSNPIGGLFYYKVHRDAAGALFDFNFRAFGSRKWAQIEAMDPAMRSSFYSLESDICEMTADILLNSPVKDELSGLLIKNKWIRQVSKSSGFGRPATREDLLRFFVSKGFMRLNDAIAADE</sequence>
<dbReference type="InterPro" id="IPR045581">
    <property type="entry name" value="DNAPKcs_CC5"/>
</dbReference>
<dbReference type="OrthoDB" id="381190at2759"/>
<feature type="chain" id="PRO_5020180082" evidence="2">
    <location>
        <begin position="16"/>
        <end position="1216"/>
    </location>
</feature>
<dbReference type="InterPro" id="IPR011989">
    <property type="entry name" value="ARM-like"/>
</dbReference>
<evidence type="ECO:0000259" key="3">
    <source>
        <dbReference type="Pfam" id="PF02259"/>
    </source>
</evidence>